<feature type="compositionally biased region" description="Basic residues" evidence="1">
    <location>
        <begin position="1"/>
        <end position="11"/>
    </location>
</feature>
<proteinExistence type="predicted"/>
<evidence type="ECO:0000313" key="2">
    <source>
        <dbReference type="EMBL" id="KAJ1095611.1"/>
    </source>
</evidence>
<protein>
    <submittedName>
        <fullName evidence="2">Uncharacterized protein</fullName>
    </submittedName>
</protein>
<gene>
    <name evidence="2" type="ORF">NDU88_000770</name>
</gene>
<feature type="compositionally biased region" description="Basic and acidic residues" evidence="1">
    <location>
        <begin position="46"/>
        <end position="55"/>
    </location>
</feature>
<sequence length="71" mass="7725">MGARGGGKRSARTGEAREERRGARGARDFCSKERQRALQGKRARKEARAEWGPRVTEEARAVRPTCVGGAG</sequence>
<dbReference type="EMBL" id="JANPWB010000014">
    <property type="protein sequence ID" value="KAJ1095611.1"/>
    <property type="molecule type" value="Genomic_DNA"/>
</dbReference>
<comment type="caution">
    <text evidence="2">The sequence shown here is derived from an EMBL/GenBank/DDBJ whole genome shotgun (WGS) entry which is preliminary data.</text>
</comment>
<name>A0AAV7LVN9_PLEWA</name>
<evidence type="ECO:0000256" key="1">
    <source>
        <dbReference type="SAM" id="MobiDB-lite"/>
    </source>
</evidence>
<organism evidence="2 3">
    <name type="scientific">Pleurodeles waltl</name>
    <name type="common">Iberian ribbed newt</name>
    <dbReference type="NCBI Taxonomy" id="8319"/>
    <lineage>
        <taxon>Eukaryota</taxon>
        <taxon>Metazoa</taxon>
        <taxon>Chordata</taxon>
        <taxon>Craniata</taxon>
        <taxon>Vertebrata</taxon>
        <taxon>Euteleostomi</taxon>
        <taxon>Amphibia</taxon>
        <taxon>Batrachia</taxon>
        <taxon>Caudata</taxon>
        <taxon>Salamandroidea</taxon>
        <taxon>Salamandridae</taxon>
        <taxon>Pleurodelinae</taxon>
        <taxon>Pleurodeles</taxon>
    </lineage>
</organism>
<feature type="compositionally biased region" description="Basic and acidic residues" evidence="1">
    <location>
        <begin position="12"/>
        <end position="36"/>
    </location>
</feature>
<dbReference type="AlphaFoldDB" id="A0AAV7LVN9"/>
<evidence type="ECO:0000313" key="3">
    <source>
        <dbReference type="Proteomes" id="UP001066276"/>
    </source>
</evidence>
<dbReference type="Proteomes" id="UP001066276">
    <property type="component" value="Chromosome 10"/>
</dbReference>
<reference evidence="2" key="1">
    <citation type="journal article" date="2022" name="bioRxiv">
        <title>Sequencing and chromosome-scale assembly of the giantPleurodeles waltlgenome.</title>
        <authorList>
            <person name="Brown T."/>
            <person name="Elewa A."/>
            <person name="Iarovenko S."/>
            <person name="Subramanian E."/>
            <person name="Araus A.J."/>
            <person name="Petzold A."/>
            <person name="Susuki M."/>
            <person name="Suzuki K.-i.T."/>
            <person name="Hayashi T."/>
            <person name="Toyoda A."/>
            <person name="Oliveira C."/>
            <person name="Osipova E."/>
            <person name="Leigh N.D."/>
            <person name="Simon A."/>
            <person name="Yun M.H."/>
        </authorList>
    </citation>
    <scope>NUCLEOTIDE SEQUENCE</scope>
    <source>
        <strain evidence="2">20211129_DDA</strain>
        <tissue evidence="2">Liver</tissue>
    </source>
</reference>
<feature type="region of interest" description="Disordered" evidence="1">
    <location>
        <begin position="1"/>
        <end position="55"/>
    </location>
</feature>
<accession>A0AAV7LVN9</accession>
<keyword evidence="3" id="KW-1185">Reference proteome</keyword>